<dbReference type="InterPro" id="IPR036291">
    <property type="entry name" value="NAD(P)-bd_dom_sf"/>
</dbReference>
<dbReference type="SUPFAM" id="SSF51735">
    <property type="entry name" value="NAD(P)-binding Rossmann-fold domains"/>
    <property type="match status" value="1"/>
</dbReference>
<comment type="cofactor">
    <cofactor evidence="2 10">
        <name>NAD(+)</name>
        <dbReference type="ChEBI" id="CHEBI:57540"/>
    </cofactor>
</comment>
<name>A0A1G8DW51_9PSEU</name>
<keyword evidence="7 10" id="KW-0520">NAD</keyword>
<protein>
    <recommendedName>
        <fullName evidence="6 10">UDP-glucose 4-epimerase</fullName>
        <ecNumber evidence="5 10">5.1.3.2</ecNumber>
    </recommendedName>
</protein>
<evidence type="ECO:0000256" key="9">
    <source>
        <dbReference type="ARBA" id="ARBA00023277"/>
    </source>
</evidence>
<dbReference type="NCBIfam" id="TIGR01179">
    <property type="entry name" value="galE"/>
    <property type="match status" value="1"/>
</dbReference>
<dbReference type="Pfam" id="PF01370">
    <property type="entry name" value="Epimerase"/>
    <property type="match status" value="1"/>
</dbReference>
<evidence type="ECO:0000313" key="12">
    <source>
        <dbReference type="EMBL" id="SDH61835.1"/>
    </source>
</evidence>
<evidence type="ECO:0000256" key="3">
    <source>
        <dbReference type="ARBA" id="ARBA00004947"/>
    </source>
</evidence>
<dbReference type="InterPro" id="IPR001509">
    <property type="entry name" value="Epimerase_deHydtase"/>
</dbReference>
<evidence type="ECO:0000256" key="5">
    <source>
        <dbReference type="ARBA" id="ARBA00013189"/>
    </source>
</evidence>
<dbReference type="Gene3D" id="3.40.50.720">
    <property type="entry name" value="NAD(P)-binding Rossmann-like Domain"/>
    <property type="match status" value="1"/>
</dbReference>
<sequence length="327" mass="34356">MTILVTGGAGYVGSHVVHALAETGRGVVVVDNMRTGSPAAVPSGTPVHPIDVTDTAKLEQVIRDHGVTACIHLAGLKNPGESMKDPGLYFHNNATGTLSVLNALVSTGVRDLVFSSSCSVYGAAETLPITEDSPLRPISPYGHSKLVGERMIEAYGTAHGLRWMSLRYFNAAGASLDGSIGEDWGPTHNLVPLLAKAALGARPPVTLFGSDYPTEDGTAVRDYTHVVDLAEAHVLALEHLRAGGSSAALNLGTGTGYSVLQVVKGLEEVAGRPLPVTFGDRRPGDPPVVWADPARAFEVLGWRARLGLPEILATAWRWHAGTGHFEG</sequence>
<gene>
    <name evidence="12" type="ORF">SAMN05216553_1374</name>
</gene>
<evidence type="ECO:0000256" key="7">
    <source>
        <dbReference type="ARBA" id="ARBA00023027"/>
    </source>
</evidence>
<dbReference type="STRING" id="200378.SAMN05216553_1374"/>
<dbReference type="PANTHER" id="PTHR43725">
    <property type="entry name" value="UDP-GLUCOSE 4-EPIMERASE"/>
    <property type="match status" value="1"/>
</dbReference>
<dbReference type="Proteomes" id="UP000199623">
    <property type="component" value="Unassembled WGS sequence"/>
</dbReference>
<comment type="catalytic activity">
    <reaction evidence="1 10">
        <text>UDP-alpha-D-glucose = UDP-alpha-D-galactose</text>
        <dbReference type="Rhea" id="RHEA:22168"/>
        <dbReference type="ChEBI" id="CHEBI:58885"/>
        <dbReference type="ChEBI" id="CHEBI:66914"/>
        <dbReference type="EC" id="5.1.3.2"/>
    </reaction>
</comment>
<comment type="subunit">
    <text evidence="10">Homodimer.</text>
</comment>
<dbReference type="GO" id="GO:0033499">
    <property type="term" value="P:galactose catabolic process via UDP-galactose, Leloir pathway"/>
    <property type="evidence" value="ECO:0007669"/>
    <property type="project" value="TreeGrafter"/>
</dbReference>
<evidence type="ECO:0000259" key="11">
    <source>
        <dbReference type="Pfam" id="PF01370"/>
    </source>
</evidence>
<reference evidence="13" key="1">
    <citation type="submission" date="2016-10" db="EMBL/GenBank/DDBJ databases">
        <authorList>
            <person name="Varghese N."/>
            <person name="Submissions S."/>
        </authorList>
    </citation>
    <scope>NUCLEOTIDE SEQUENCE [LARGE SCALE GENOMIC DNA]</scope>
    <source>
        <strain evidence="13">CGMCC 4.3506</strain>
    </source>
</reference>
<keyword evidence="8 10" id="KW-0413">Isomerase</keyword>
<evidence type="ECO:0000256" key="6">
    <source>
        <dbReference type="ARBA" id="ARBA00018569"/>
    </source>
</evidence>
<evidence type="ECO:0000256" key="8">
    <source>
        <dbReference type="ARBA" id="ARBA00023235"/>
    </source>
</evidence>
<dbReference type="RefSeq" id="WP_090060545.1">
    <property type="nucleotide sequence ID" value="NZ_FNCC01000037.1"/>
</dbReference>
<evidence type="ECO:0000256" key="4">
    <source>
        <dbReference type="ARBA" id="ARBA00007637"/>
    </source>
</evidence>
<accession>A0A1G8DW51</accession>
<dbReference type="EMBL" id="FNCC01000037">
    <property type="protein sequence ID" value="SDH61835.1"/>
    <property type="molecule type" value="Genomic_DNA"/>
</dbReference>
<evidence type="ECO:0000256" key="1">
    <source>
        <dbReference type="ARBA" id="ARBA00000083"/>
    </source>
</evidence>
<evidence type="ECO:0000256" key="10">
    <source>
        <dbReference type="RuleBase" id="RU366046"/>
    </source>
</evidence>
<comment type="similarity">
    <text evidence="4 10">Belongs to the NAD(P)-dependent epimerase/dehydratase family.</text>
</comment>
<dbReference type="Gene3D" id="3.90.25.10">
    <property type="entry name" value="UDP-galactose 4-epimerase, domain 1"/>
    <property type="match status" value="1"/>
</dbReference>
<dbReference type="UniPathway" id="UPA00214"/>
<dbReference type="CDD" id="cd05247">
    <property type="entry name" value="UDP_G4E_1_SDR_e"/>
    <property type="match status" value="1"/>
</dbReference>
<feature type="domain" description="NAD-dependent epimerase/dehydratase" evidence="11">
    <location>
        <begin position="3"/>
        <end position="252"/>
    </location>
</feature>
<dbReference type="AlphaFoldDB" id="A0A1G8DW51"/>
<proteinExistence type="inferred from homology"/>
<dbReference type="OrthoDB" id="9801785at2"/>
<dbReference type="EC" id="5.1.3.2" evidence="5 10"/>
<dbReference type="InterPro" id="IPR005886">
    <property type="entry name" value="UDP_G4E"/>
</dbReference>
<comment type="pathway">
    <text evidence="3 10">Carbohydrate metabolism; galactose metabolism.</text>
</comment>
<evidence type="ECO:0000313" key="13">
    <source>
        <dbReference type="Proteomes" id="UP000199623"/>
    </source>
</evidence>
<keyword evidence="9 10" id="KW-0119">Carbohydrate metabolism</keyword>
<keyword evidence="13" id="KW-1185">Reference proteome</keyword>
<dbReference type="PANTHER" id="PTHR43725:SF53">
    <property type="entry name" value="UDP-ARABINOSE 4-EPIMERASE 1"/>
    <property type="match status" value="1"/>
</dbReference>
<evidence type="ECO:0000256" key="2">
    <source>
        <dbReference type="ARBA" id="ARBA00001911"/>
    </source>
</evidence>
<dbReference type="GO" id="GO:0003978">
    <property type="term" value="F:UDP-glucose 4-epimerase activity"/>
    <property type="evidence" value="ECO:0007669"/>
    <property type="project" value="UniProtKB-UniRule"/>
</dbReference>
<organism evidence="12 13">
    <name type="scientific">Lentzea fradiae</name>
    <dbReference type="NCBI Taxonomy" id="200378"/>
    <lineage>
        <taxon>Bacteria</taxon>
        <taxon>Bacillati</taxon>
        <taxon>Actinomycetota</taxon>
        <taxon>Actinomycetes</taxon>
        <taxon>Pseudonocardiales</taxon>
        <taxon>Pseudonocardiaceae</taxon>
        <taxon>Lentzea</taxon>
    </lineage>
</organism>